<protein>
    <submittedName>
        <fullName evidence="1">Uncharacterized protein</fullName>
    </submittedName>
</protein>
<keyword evidence="2" id="KW-1185">Reference proteome</keyword>
<evidence type="ECO:0000313" key="2">
    <source>
        <dbReference type="Proteomes" id="UP001165960"/>
    </source>
</evidence>
<accession>A0ACC2URX4</accession>
<reference evidence="1" key="1">
    <citation type="submission" date="2022-04" db="EMBL/GenBank/DDBJ databases">
        <title>Genome of the entomopathogenic fungus Entomophthora muscae.</title>
        <authorList>
            <person name="Elya C."/>
            <person name="Lovett B.R."/>
            <person name="Lee E."/>
            <person name="Macias A.M."/>
            <person name="Hajek A.E."/>
            <person name="De Bivort B.L."/>
            <person name="Kasson M.T."/>
            <person name="De Fine Licht H.H."/>
            <person name="Stajich J.E."/>
        </authorList>
    </citation>
    <scope>NUCLEOTIDE SEQUENCE</scope>
    <source>
        <strain evidence="1">Berkeley</strain>
    </source>
</reference>
<comment type="caution">
    <text evidence="1">The sequence shown here is derived from an EMBL/GenBank/DDBJ whole genome shotgun (WGS) entry which is preliminary data.</text>
</comment>
<organism evidence="1 2">
    <name type="scientific">Entomophthora muscae</name>
    <dbReference type="NCBI Taxonomy" id="34485"/>
    <lineage>
        <taxon>Eukaryota</taxon>
        <taxon>Fungi</taxon>
        <taxon>Fungi incertae sedis</taxon>
        <taxon>Zoopagomycota</taxon>
        <taxon>Entomophthoromycotina</taxon>
        <taxon>Entomophthoromycetes</taxon>
        <taxon>Entomophthorales</taxon>
        <taxon>Entomophthoraceae</taxon>
        <taxon>Entomophthora</taxon>
    </lineage>
</organism>
<evidence type="ECO:0000313" key="1">
    <source>
        <dbReference type="EMBL" id="KAJ9089645.1"/>
    </source>
</evidence>
<proteinExistence type="predicted"/>
<name>A0ACC2URX4_9FUNG</name>
<dbReference type="Proteomes" id="UP001165960">
    <property type="component" value="Unassembled WGS sequence"/>
</dbReference>
<dbReference type="EMBL" id="QTSX02000035">
    <property type="protein sequence ID" value="KAJ9089645.1"/>
    <property type="molecule type" value="Genomic_DNA"/>
</dbReference>
<gene>
    <name evidence="1" type="ORF">DSO57_1039741</name>
</gene>
<sequence>MNKNRKPPHLQLLRRTLMMVSPPIAGMSLRKIKIPSTRRKERHTSSPLLSPPLVNMKMKSNMSTFLVFITPLLGHGAQ</sequence>